<evidence type="ECO:0000256" key="1">
    <source>
        <dbReference type="SAM" id="MobiDB-lite"/>
    </source>
</evidence>
<gene>
    <name evidence="2" type="ORF">M569_13939</name>
</gene>
<feature type="compositionally biased region" description="Polar residues" evidence="1">
    <location>
        <begin position="60"/>
        <end position="75"/>
    </location>
</feature>
<proteinExistence type="predicted"/>
<evidence type="ECO:0000313" key="3">
    <source>
        <dbReference type="Proteomes" id="UP000015453"/>
    </source>
</evidence>
<feature type="region of interest" description="Disordered" evidence="1">
    <location>
        <begin position="1"/>
        <end position="36"/>
    </location>
</feature>
<comment type="caution">
    <text evidence="2">The sequence shown here is derived from an EMBL/GenBank/DDBJ whole genome shotgun (WGS) entry which is preliminary data.</text>
</comment>
<accession>S8DML2</accession>
<name>S8DML2_9LAMI</name>
<feature type="region of interest" description="Disordered" evidence="1">
    <location>
        <begin position="60"/>
        <end position="116"/>
    </location>
</feature>
<dbReference type="AlphaFoldDB" id="S8DML2"/>
<evidence type="ECO:0000313" key="2">
    <source>
        <dbReference type="EMBL" id="EPS60862.1"/>
    </source>
</evidence>
<dbReference type="EMBL" id="AUSU01007253">
    <property type="protein sequence ID" value="EPS60862.1"/>
    <property type="molecule type" value="Genomic_DNA"/>
</dbReference>
<reference evidence="2 3" key="1">
    <citation type="journal article" date="2013" name="BMC Genomics">
        <title>The miniature genome of a carnivorous plant Genlisea aurea contains a low number of genes and short non-coding sequences.</title>
        <authorList>
            <person name="Leushkin E.V."/>
            <person name="Sutormin R.A."/>
            <person name="Nabieva E.R."/>
            <person name="Penin A.A."/>
            <person name="Kondrashov A.S."/>
            <person name="Logacheva M.D."/>
        </authorList>
    </citation>
    <scope>NUCLEOTIDE SEQUENCE [LARGE SCALE GENOMIC DNA]</scope>
</reference>
<protein>
    <submittedName>
        <fullName evidence="2">Uncharacterized protein</fullName>
    </submittedName>
</protein>
<sequence length="116" mass="12731">MSEDLRNFQYGDGSIFPFSDDRHQPPYIFPASSSSSSINADFPTSYFNYADYLLPEINKEGTTTMKQQQQPATPNSSTSSSSTEAAGPGDVEFEKGNNKKDKEAAIDEAEDASKKE</sequence>
<dbReference type="Proteomes" id="UP000015453">
    <property type="component" value="Unassembled WGS sequence"/>
</dbReference>
<feature type="compositionally biased region" description="Basic and acidic residues" evidence="1">
    <location>
        <begin position="92"/>
        <end position="116"/>
    </location>
</feature>
<keyword evidence="3" id="KW-1185">Reference proteome</keyword>
<organism evidence="2 3">
    <name type="scientific">Genlisea aurea</name>
    <dbReference type="NCBI Taxonomy" id="192259"/>
    <lineage>
        <taxon>Eukaryota</taxon>
        <taxon>Viridiplantae</taxon>
        <taxon>Streptophyta</taxon>
        <taxon>Embryophyta</taxon>
        <taxon>Tracheophyta</taxon>
        <taxon>Spermatophyta</taxon>
        <taxon>Magnoliopsida</taxon>
        <taxon>eudicotyledons</taxon>
        <taxon>Gunneridae</taxon>
        <taxon>Pentapetalae</taxon>
        <taxon>asterids</taxon>
        <taxon>lamiids</taxon>
        <taxon>Lamiales</taxon>
        <taxon>Lentibulariaceae</taxon>
        <taxon>Genlisea</taxon>
    </lineage>
</organism>